<evidence type="ECO:0000313" key="1">
    <source>
        <dbReference type="EMBL" id="MFD3264321.1"/>
    </source>
</evidence>
<accession>A0ABW6CRG1</accession>
<keyword evidence="2" id="KW-1185">Reference proteome</keyword>
<protein>
    <submittedName>
        <fullName evidence="1">DUF1489 family protein</fullName>
    </submittedName>
</protein>
<proteinExistence type="predicted"/>
<comment type="caution">
    <text evidence="1">The sequence shown here is derived from an EMBL/GenBank/DDBJ whole genome shotgun (WGS) entry which is preliminary data.</text>
</comment>
<dbReference type="RefSeq" id="WP_304778249.1">
    <property type="nucleotide sequence ID" value="NZ_JAOTJD010000016.1"/>
</dbReference>
<dbReference type="Proteomes" id="UP001598130">
    <property type="component" value="Unassembled WGS sequence"/>
</dbReference>
<dbReference type="Pfam" id="PF07370">
    <property type="entry name" value="DUF1489"/>
    <property type="match status" value="1"/>
</dbReference>
<dbReference type="EMBL" id="JAOTJD010000016">
    <property type="protein sequence ID" value="MFD3264321.1"/>
    <property type="molecule type" value="Genomic_DNA"/>
</dbReference>
<sequence length="133" mass="15253">MALHMLRLCVGCDTIEDLLAYHPDDSEPWLLHTRMSPKRADELLDGGSLYRIFKGMILCRQRILAVRTVGEHPNARCEITLEPEIIRVAPTPRRAFQGWRYFDPKDVPPDLDTSADGEIPMELARQLREVGAW</sequence>
<name>A0ABW6CRG1_9CAUL</name>
<organism evidence="1 2">
    <name type="scientific">Phenylobacterium ferrooxidans</name>
    <dbReference type="NCBI Taxonomy" id="2982689"/>
    <lineage>
        <taxon>Bacteria</taxon>
        <taxon>Pseudomonadati</taxon>
        <taxon>Pseudomonadota</taxon>
        <taxon>Alphaproteobacteria</taxon>
        <taxon>Caulobacterales</taxon>
        <taxon>Caulobacteraceae</taxon>
        <taxon>Phenylobacterium</taxon>
    </lineage>
</organism>
<reference evidence="1 2" key="1">
    <citation type="submission" date="2022-09" db="EMBL/GenBank/DDBJ databases">
        <title>New species of Phenylobacterium.</title>
        <authorList>
            <person name="Mieszkin S."/>
        </authorList>
    </citation>
    <scope>NUCLEOTIDE SEQUENCE [LARGE SCALE GENOMIC DNA]</scope>
    <source>
        <strain evidence="1 2">HK31-G</strain>
    </source>
</reference>
<dbReference type="PIRSF" id="PIRSF032025">
    <property type="entry name" value="UCP032025"/>
    <property type="match status" value="1"/>
</dbReference>
<dbReference type="InterPro" id="IPR008320">
    <property type="entry name" value="UCP032025"/>
</dbReference>
<evidence type="ECO:0000313" key="2">
    <source>
        <dbReference type="Proteomes" id="UP001598130"/>
    </source>
</evidence>
<gene>
    <name evidence="1" type="ORF">OCL97_10155</name>
</gene>